<keyword evidence="1" id="KW-0808">Transferase</keyword>
<accession>A0A6L2KIG4</accession>
<dbReference type="PANTHER" id="PTHR48475">
    <property type="entry name" value="RIBONUCLEASE H"/>
    <property type="match status" value="1"/>
</dbReference>
<dbReference type="PANTHER" id="PTHR48475:SF2">
    <property type="entry name" value="RIBONUCLEASE H"/>
    <property type="match status" value="1"/>
</dbReference>
<dbReference type="EMBL" id="BKCJ010002326">
    <property type="protein sequence ID" value="GEU47805.1"/>
    <property type="molecule type" value="Genomic_DNA"/>
</dbReference>
<dbReference type="AlphaFoldDB" id="A0A6L2KIG4"/>
<evidence type="ECO:0000313" key="1">
    <source>
        <dbReference type="EMBL" id="GEU47805.1"/>
    </source>
</evidence>
<comment type="caution">
    <text evidence="1">The sequence shown here is derived from an EMBL/GenBank/DDBJ whole genome shotgun (WGS) entry which is preliminary data.</text>
</comment>
<protein>
    <submittedName>
        <fullName evidence="1">Reverse transcriptase domain-containing protein</fullName>
    </submittedName>
</protein>
<keyword evidence="1" id="KW-0695">RNA-directed DNA polymerase</keyword>
<proteinExistence type="predicted"/>
<reference evidence="1" key="1">
    <citation type="journal article" date="2019" name="Sci. Rep.">
        <title>Draft genome of Tanacetum cinerariifolium, the natural source of mosquito coil.</title>
        <authorList>
            <person name="Yamashiro T."/>
            <person name="Shiraishi A."/>
            <person name="Satake H."/>
            <person name="Nakayama K."/>
        </authorList>
    </citation>
    <scope>NUCLEOTIDE SEQUENCE</scope>
</reference>
<sequence>MASYFKQGVTATQNRQKIFLIEAPPEDNRKEVGRKTDTELEETKPSCELKLYTDGASRSDGSCVRFMLIDPEEDSKESRKIIIKVPHYKLITSSLYKKSFYTPWLRCIAPPKTNGVIKEIHEGSYGFNTDLRSMVVRII</sequence>
<gene>
    <name evidence="1" type="ORF">Tci_019783</name>
</gene>
<dbReference type="GO" id="GO:0003964">
    <property type="term" value="F:RNA-directed DNA polymerase activity"/>
    <property type="evidence" value="ECO:0007669"/>
    <property type="project" value="UniProtKB-KW"/>
</dbReference>
<organism evidence="1">
    <name type="scientific">Tanacetum cinerariifolium</name>
    <name type="common">Dalmatian daisy</name>
    <name type="synonym">Chrysanthemum cinerariifolium</name>
    <dbReference type="NCBI Taxonomy" id="118510"/>
    <lineage>
        <taxon>Eukaryota</taxon>
        <taxon>Viridiplantae</taxon>
        <taxon>Streptophyta</taxon>
        <taxon>Embryophyta</taxon>
        <taxon>Tracheophyta</taxon>
        <taxon>Spermatophyta</taxon>
        <taxon>Magnoliopsida</taxon>
        <taxon>eudicotyledons</taxon>
        <taxon>Gunneridae</taxon>
        <taxon>Pentapetalae</taxon>
        <taxon>asterids</taxon>
        <taxon>campanulids</taxon>
        <taxon>Asterales</taxon>
        <taxon>Asteraceae</taxon>
        <taxon>Asteroideae</taxon>
        <taxon>Anthemideae</taxon>
        <taxon>Anthemidinae</taxon>
        <taxon>Tanacetum</taxon>
    </lineage>
</organism>
<name>A0A6L2KIG4_TANCI</name>
<keyword evidence="1" id="KW-0548">Nucleotidyltransferase</keyword>